<dbReference type="InterPro" id="IPR011990">
    <property type="entry name" value="TPR-like_helical_dom_sf"/>
</dbReference>
<dbReference type="OrthoDB" id="1119469at2"/>
<dbReference type="Proteomes" id="UP000030184">
    <property type="component" value="Unassembled WGS sequence"/>
</dbReference>
<keyword evidence="7" id="KW-1185">Reference proteome</keyword>
<evidence type="ECO:0000313" key="3">
    <source>
        <dbReference type="EMBL" id="GAL67553.1"/>
    </source>
</evidence>
<organism evidence="4 6">
    <name type="scientific">Jejuia pallidilutea</name>
    <dbReference type="NCBI Taxonomy" id="504487"/>
    <lineage>
        <taxon>Bacteria</taxon>
        <taxon>Pseudomonadati</taxon>
        <taxon>Bacteroidota</taxon>
        <taxon>Flavobacteriia</taxon>
        <taxon>Flavobacteriales</taxon>
        <taxon>Flavobacteriaceae</taxon>
        <taxon>Jejuia</taxon>
    </lineage>
</organism>
<dbReference type="EMBL" id="BBNR01000011">
    <property type="protein sequence ID" value="GAL67553.1"/>
    <property type="molecule type" value="Genomic_DNA"/>
</dbReference>
<feature type="region of interest" description="Disordered" evidence="1">
    <location>
        <begin position="172"/>
        <end position="192"/>
    </location>
</feature>
<accession>A0A090W2X3</accession>
<evidence type="ECO:0000256" key="2">
    <source>
        <dbReference type="SAM" id="Phobius"/>
    </source>
</evidence>
<dbReference type="STRING" id="504487.JCM19538_1379"/>
<proteinExistence type="predicted"/>
<comment type="caution">
    <text evidence="4">The sequence shown here is derived from an EMBL/GenBank/DDBJ whole genome shotgun (WGS) entry which is preliminary data.</text>
</comment>
<reference evidence="7" key="1">
    <citation type="journal article" date="2014" name="Genome Announc.">
        <title>Draft Genome Sequence of Marine Flavobacterium Jejuia pallidilutea Strain 11shimoA1 and Pigmentation Mutants.</title>
        <authorList>
            <person name="Takatani N."/>
            <person name="Nakanishi M."/>
            <person name="Meirelles P."/>
            <person name="Mino S."/>
            <person name="Suda W."/>
            <person name="Oshima K."/>
            <person name="Hattori M."/>
            <person name="Ohkuma M."/>
            <person name="Hosokawa M."/>
            <person name="Miyashita K."/>
            <person name="Thompson F.L."/>
            <person name="Niwa A."/>
            <person name="Sawabe T."/>
            <person name="Sawabe T."/>
        </authorList>
    </citation>
    <scope>NUCLEOTIDE SEQUENCE [LARGE SCALE GENOMIC DNA]</scope>
    <source>
        <strain evidence="7">JCM 19538</strain>
    </source>
</reference>
<evidence type="ECO:0000313" key="7">
    <source>
        <dbReference type="Proteomes" id="UP000030184"/>
    </source>
</evidence>
<dbReference type="Gene3D" id="1.25.40.10">
    <property type="entry name" value="Tetratricopeptide repeat domain"/>
    <property type="match status" value="1"/>
</dbReference>
<keyword evidence="2" id="KW-0812">Transmembrane</keyword>
<protein>
    <recommendedName>
        <fullName evidence="8">DUF2892 domain-containing protein</fullName>
    </recommendedName>
</protein>
<feature type="transmembrane region" description="Helical" evidence="2">
    <location>
        <begin position="31"/>
        <end position="57"/>
    </location>
</feature>
<evidence type="ECO:0000313" key="6">
    <source>
        <dbReference type="Proteomes" id="UP000029646"/>
    </source>
</evidence>
<evidence type="ECO:0000256" key="1">
    <source>
        <dbReference type="SAM" id="MobiDB-lite"/>
    </source>
</evidence>
<gene>
    <name evidence="3" type="ORF">JCM19301_840</name>
    <name evidence="4" type="ORF">JCM19302_1038</name>
    <name evidence="5" type="ORF">JCM19538_1379</name>
</gene>
<dbReference type="EMBL" id="BBNY01000009">
    <property type="protein sequence ID" value="GAL89384.1"/>
    <property type="molecule type" value="Genomic_DNA"/>
</dbReference>
<dbReference type="SUPFAM" id="SSF81901">
    <property type="entry name" value="HCP-like"/>
    <property type="match status" value="1"/>
</dbReference>
<dbReference type="AlphaFoldDB" id="A0A090W2X3"/>
<dbReference type="Proteomes" id="UP000029646">
    <property type="component" value="Unassembled WGS sequence"/>
</dbReference>
<dbReference type="EMBL" id="BBNS01000012">
    <property type="protein sequence ID" value="GAL71360.1"/>
    <property type="molecule type" value="Genomic_DNA"/>
</dbReference>
<dbReference type="Proteomes" id="UP000029641">
    <property type="component" value="Unassembled WGS sequence"/>
</dbReference>
<keyword evidence="2" id="KW-1133">Transmembrane helix</keyword>
<evidence type="ECO:0000313" key="5">
    <source>
        <dbReference type="EMBL" id="GAL89384.1"/>
    </source>
</evidence>
<dbReference type="eggNOG" id="ENOG502Z93E">
    <property type="taxonomic scope" value="Bacteria"/>
</dbReference>
<evidence type="ECO:0000313" key="4">
    <source>
        <dbReference type="EMBL" id="GAL71360.1"/>
    </source>
</evidence>
<keyword evidence="2" id="KW-0472">Membrane</keyword>
<dbReference type="RefSeq" id="WP_042244186.1">
    <property type="nucleotide sequence ID" value="NZ_BBNR01000011.1"/>
</dbReference>
<name>A0A090W2X3_9FLAO</name>
<sequence length="192" mass="21825">MFNKIIKLILAAGIIAYAVYQFTEGNIGNGISLILLAGVFVFLYFKNEFILLAFLRLRKQDFDGAKKWLNKIKNPEAALVKKQQGYYSYLHGIMTMQDNMNESEKHFKKAISLGLSMKHDLAMAKLNLAGIAFSKRRKREAQQLLTEAQKLDKHGMLTEQIKMMKQNMKQAVGPNQHFGAGGSLRSQKRKGR</sequence>
<evidence type="ECO:0008006" key="8">
    <source>
        <dbReference type="Google" id="ProtNLM"/>
    </source>
</evidence>